<organism evidence="2 3">
    <name type="scientific">Niallia nealsonii</name>
    <dbReference type="NCBI Taxonomy" id="115979"/>
    <lineage>
        <taxon>Bacteria</taxon>
        <taxon>Bacillati</taxon>
        <taxon>Bacillota</taxon>
        <taxon>Bacilli</taxon>
        <taxon>Bacillales</taxon>
        <taxon>Bacillaceae</taxon>
        <taxon>Niallia</taxon>
    </lineage>
</organism>
<evidence type="ECO:0000256" key="1">
    <source>
        <dbReference type="SAM" id="Phobius"/>
    </source>
</evidence>
<dbReference type="RefSeq" id="WP_101178706.1">
    <property type="nucleotide sequence ID" value="NZ_PISE01000046.1"/>
</dbReference>
<feature type="transmembrane region" description="Helical" evidence="1">
    <location>
        <begin position="114"/>
        <end position="140"/>
    </location>
</feature>
<keyword evidence="1" id="KW-0812">Transmembrane</keyword>
<accession>A0A2N0YY33</accession>
<protein>
    <submittedName>
        <fullName evidence="2">DUF420 domain-containing protein</fullName>
    </submittedName>
</protein>
<name>A0A2N0YY33_9BACI</name>
<dbReference type="InterPro" id="IPR007352">
    <property type="entry name" value="DUF420"/>
</dbReference>
<dbReference type="Proteomes" id="UP000233375">
    <property type="component" value="Unassembled WGS sequence"/>
</dbReference>
<dbReference type="PANTHER" id="PTHR37692:SF1">
    <property type="entry name" value="DUF420 DOMAIN-CONTAINING PROTEIN"/>
    <property type="match status" value="1"/>
</dbReference>
<keyword evidence="3" id="KW-1185">Reference proteome</keyword>
<dbReference type="OrthoDB" id="2375575at2"/>
<feature type="transmembrane region" description="Helical" evidence="1">
    <location>
        <begin position="76"/>
        <end position="102"/>
    </location>
</feature>
<reference evidence="2 3" key="1">
    <citation type="journal article" date="2003" name="Int. J. Syst. Evol. Microbiol.">
        <title>Bacillus nealsonii sp. nov., isolated from a spacecraft-assembly facility, whose spores are gamma-radiation resistant.</title>
        <authorList>
            <person name="Venkateswaran K."/>
            <person name="Kempf M."/>
            <person name="Chen F."/>
            <person name="Satomi M."/>
            <person name="Nicholson W."/>
            <person name="Kern R."/>
        </authorList>
    </citation>
    <scope>NUCLEOTIDE SEQUENCE [LARGE SCALE GENOMIC DNA]</scope>
    <source>
        <strain evidence="2 3">FO-92</strain>
    </source>
</reference>
<proteinExistence type="predicted"/>
<keyword evidence="1" id="KW-0472">Membrane</keyword>
<keyword evidence="1" id="KW-1133">Transmembrane helix</keyword>
<comment type="caution">
    <text evidence="2">The sequence shown here is derived from an EMBL/GenBank/DDBJ whole genome shotgun (WGS) entry which is preliminary data.</text>
</comment>
<dbReference type="PANTHER" id="PTHR37692">
    <property type="entry name" value="HYPOTHETICAL MEMBRANE SPANNING PROTEIN"/>
    <property type="match status" value="1"/>
</dbReference>
<evidence type="ECO:0000313" key="3">
    <source>
        <dbReference type="Proteomes" id="UP000233375"/>
    </source>
</evidence>
<feature type="transmembrane region" description="Helical" evidence="1">
    <location>
        <begin position="42"/>
        <end position="64"/>
    </location>
</feature>
<dbReference type="EMBL" id="PISE01000046">
    <property type="protein sequence ID" value="PKG22155.1"/>
    <property type="molecule type" value="Genomic_DNA"/>
</dbReference>
<evidence type="ECO:0000313" key="2">
    <source>
        <dbReference type="EMBL" id="PKG22155.1"/>
    </source>
</evidence>
<gene>
    <name evidence="2" type="ORF">CWS01_18605</name>
</gene>
<sequence length="155" mass="17152">MEFSLPILPTISTTFIVLSAIFVAIGWNLILKRKIAAHQKAMLLAAVFAVIFFIIYASRTIFIGNTAFGGPNDIKIYYTIFLIFHITLATVGAVMGITMLITGYKKNYAFHRKLGPVTSIIWFGTAITGVMVYLLLYVFYHGGETTSVIKAILGF</sequence>
<feature type="transmembrane region" description="Helical" evidence="1">
    <location>
        <begin position="6"/>
        <end position="30"/>
    </location>
</feature>
<dbReference type="AlphaFoldDB" id="A0A2N0YY33"/>
<dbReference type="Pfam" id="PF04238">
    <property type="entry name" value="DUF420"/>
    <property type="match status" value="1"/>
</dbReference>